<dbReference type="SUPFAM" id="SSF56091">
    <property type="entry name" value="DNA ligase/mRNA capping enzyme, catalytic domain"/>
    <property type="match status" value="1"/>
</dbReference>
<dbReference type="EMBL" id="PHGZ01000001">
    <property type="protein sequence ID" value="PJG84175.1"/>
    <property type="molecule type" value="Genomic_DNA"/>
</dbReference>
<dbReference type="NCBIfam" id="NF006592">
    <property type="entry name" value="PRK09125.1"/>
    <property type="match status" value="1"/>
</dbReference>
<evidence type="ECO:0000256" key="6">
    <source>
        <dbReference type="ARBA" id="ARBA00034003"/>
    </source>
</evidence>
<dbReference type="CDD" id="cd08041">
    <property type="entry name" value="OBF_kDNA_ligase_like"/>
    <property type="match status" value="1"/>
</dbReference>
<dbReference type="GO" id="GO:0006310">
    <property type="term" value="P:DNA recombination"/>
    <property type="evidence" value="ECO:0007669"/>
    <property type="project" value="InterPro"/>
</dbReference>
<gene>
    <name evidence="9" type="ORF">CVP04_00225</name>
</gene>
<dbReference type="PANTHER" id="PTHR47810">
    <property type="entry name" value="DNA LIGASE"/>
    <property type="match status" value="1"/>
</dbReference>
<dbReference type="Gene3D" id="3.30.1490.70">
    <property type="match status" value="1"/>
</dbReference>
<feature type="chain" id="PRO_5014767031" evidence="7">
    <location>
        <begin position="21"/>
        <end position="272"/>
    </location>
</feature>
<dbReference type="Pfam" id="PF01068">
    <property type="entry name" value="DNA_ligase_A_M"/>
    <property type="match status" value="1"/>
</dbReference>
<comment type="cofactor">
    <cofactor evidence="1">
        <name>a divalent metal cation</name>
        <dbReference type="ChEBI" id="CHEBI:60240"/>
    </cofactor>
</comment>
<dbReference type="RefSeq" id="WP_100295524.1">
    <property type="nucleotide sequence ID" value="NZ_PHGZ01000001.1"/>
</dbReference>
<keyword evidence="2 9" id="KW-0436">Ligase</keyword>
<feature type="signal peptide" evidence="7">
    <location>
        <begin position="1"/>
        <end position="20"/>
    </location>
</feature>
<dbReference type="InterPro" id="IPR029319">
    <property type="entry name" value="DNA_ligase_OB"/>
</dbReference>
<keyword evidence="5" id="KW-0234">DNA repair</keyword>
<evidence type="ECO:0000256" key="3">
    <source>
        <dbReference type="ARBA" id="ARBA00022705"/>
    </source>
</evidence>
<dbReference type="Gene3D" id="2.40.50.140">
    <property type="entry name" value="Nucleic acid-binding proteins"/>
    <property type="match status" value="1"/>
</dbReference>
<dbReference type="SUPFAM" id="SSF50249">
    <property type="entry name" value="Nucleic acid-binding proteins"/>
    <property type="match status" value="1"/>
</dbReference>
<dbReference type="AlphaFoldDB" id="A0A2M8RZ60"/>
<evidence type="ECO:0000256" key="5">
    <source>
        <dbReference type="ARBA" id="ARBA00023204"/>
    </source>
</evidence>
<proteinExistence type="predicted"/>
<dbReference type="InterPro" id="IPR012310">
    <property type="entry name" value="DNA_ligase_ATP-dep_cent"/>
</dbReference>
<evidence type="ECO:0000256" key="1">
    <source>
        <dbReference type="ARBA" id="ARBA00001968"/>
    </source>
</evidence>
<dbReference type="GO" id="GO:0005524">
    <property type="term" value="F:ATP binding"/>
    <property type="evidence" value="ECO:0007669"/>
    <property type="project" value="InterPro"/>
</dbReference>
<keyword evidence="4" id="KW-0227">DNA damage</keyword>
<dbReference type="GO" id="GO:0006260">
    <property type="term" value="P:DNA replication"/>
    <property type="evidence" value="ECO:0007669"/>
    <property type="project" value="UniProtKB-KW"/>
</dbReference>
<dbReference type="InterPro" id="IPR016059">
    <property type="entry name" value="DNA_ligase_ATP-dep_CS"/>
</dbReference>
<dbReference type="InterPro" id="IPR050326">
    <property type="entry name" value="NAD_dep_DNA_ligaseB"/>
</dbReference>
<dbReference type="Gene3D" id="3.30.470.30">
    <property type="entry name" value="DNA ligase/mRNA capping enzyme"/>
    <property type="match status" value="1"/>
</dbReference>
<reference evidence="9 10" key="1">
    <citation type="submission" date="2017-11" db="EMBL/GenBank/DDBJ databases">
        <title>Reclassification of Bisgaard taxon 5 as Caviibacterium pharyngocola gen. nov., sp. nov.</title>
        <authorList>
            <person name="Christensen H."/>
        </authorList>
    </citation>
    <scope>NUCLEOTIDE SEQUENCE [LARGE SCALE GENOMIC DNA]</scope>
    <source>
        <strain evidence="9 10">7_3</strain>
    </source>
</reference>
<comment type="caution">
    <text evidence="9">The sequence shown here is derived from an EMBL/GenBank/DDBJ whole genome shotgun (WGS) entry which is preliminary data.</text>
</comment>
<evidence type="ECO:0000256" key="7">
    <source>
        <dbReference type="SAM" id="SignalP"/>
    </source>
</evidence>
<dbReference type="CDD" id="cd07896">
    <property type="entry name" value="Adenylation_kDNA_ligase_like"/>
    <property type="match status" value="1"/>
</dbReference>
<organism evidence="9 10">
    <name type="scientific">Caviibacterium pharyngocola</name>
    <dbReference type="NCBI Taxonomy" id="28159"/>
    <lineage>
        <taxon>Bacteria</taxon>
        <taxon>Pseudomonadati</taxon>
        <taxon>Pseudomonadota</taxon>
        <taxon>Gammaproteobacteria</taxon>
        <taxon>Pasteurellales</taxon>
        <taxon>Pasteurellaceae</taxon>
        <taxon>Caviibacterium</taxon>
    </lineage>
</organism>
<dbReference type="PROSITE" id="PS00333">
    <property type="entry name" value="DNA_LIGASE_A2"/>
    <property type="match status" value="1"/>
</dbReference>
<evidence type="ECO:0000313" key="10">
    <source>
        <dbReference type="Proteomes" id="UP000230282"/>
    </source>
</evidence>
<evidence type="ECO:0000256" key="2">
    <source>
        <dbReference type="ARBA" id="ARBA00022598"/>
    </source>
</evidence>
<dbReference type="Proteomes" id="UP000230282">
    <property type="component" value="Unassembled WGS sequence"/>
</dbReference>
<dbReference type="GO" id="GO:0003910">
    <property type="term" value="F:DNA ligase (ATP) activity"/>
    <property type="evidence" value="ECO:0007669"/>
    <property type="project" value="UniProtKB-EC"/>
</dbReference>
<evidence type="ECO:0000256" key="4">
    <source>
        <dbReference type="ARBA" id="ARBA00022763"/>
    </source>
</evidence>
<feature type="domain" description="ATP-dependent DNA ligase family profile" evidence="8">
    <location>
        <begin position="123"/>
        <end position="192"/>
    </location>
</feature>
<dbReference type="Pfam" id="PF14743">
    <property type="entry name" value="DNA_ligase_OB_2"/>
    <property type="match status" value="1"/>
</dbReference>
<dbReference type="GO" id="GO:0006281">
    <property type="term" value="P:DNA repair"/>
    <property type="evidence" value="ECO:0007669"/>
    <property type="project" value="UniProtKB-KW"/>
</dbReference>
<evidence type="ECO:0000313" key="9">
    <source>
        <dbReference type="EMBL" id="PJG84175.1"/>
    </source>
</evidence>
<dbReference type="InterPro" id="IPR012340">
    <property type="entry name" value="NA-bd_OB-fold"/>
</dbReference>
<keyword evidence="7" id="KW-0732">Signal</keyword>
<dbReference type="PROSITE" id="PS50160">
    <property type="entry name" value="DNA_LIGASE_A3"/>
    <property type="match status" value="1"/>
</dbReference>
<evidence type="ECO:0000259" key="8">
    <source>
        <dbReference type="PROSITE" id="PS50160"/>
    </source>
</evidence>
<keyword evidence="10" id="KW-1185">Reference proteome</keyword>
<dbReference type="OrthoDB" id="9782700at2"/>
<keyword evidence="3" id="KW-0235">DNA replication</keyword>
<accession>A0A2M8RZ60</accession>
<dbReference type="PANTHER" id="PTHR47810:SF1">
    <property type="entry name" value="DNA LIGASE B"/>
    <property type="match status" value="1"/>
</dbReference>
<name>A0A2M8RZ60_9PAST</name>
<sequence length="272" mass="31364">MGRLFFALWLSFIGLCHLKAAPPELMLLDTYTNQDVKNWVMSEKLDGVRGYWDGQQLFTRQNNILTPPSYFIKDFPPFAIDGELFSERNRFEEISAIVRSQKDKGWESLKLYVFDVPNAPGNLFERLSLLKDYLHIHPTPYIRIIEQIPIRNAAHIRQFLAQVEAQQGEGVVLRNPNAPYETKRSSQILKLKTALDEECEVIAHHQGKGQFENMLGSLTCKNHRGVFRIGSGFNFSDRTNPPPIGSTITYKYRGINKNGLPKFATYWRKKEN</sequence>
<protein>
    <submittedName>
        <fullName evidence="9">DNA ligase</fullName>
    </submittedName>
</protein>
<comment type="catalytic activity">
    <reaction evidence="6">
        <text>ATP + (deoxyribonucleotide)n-3'-hydroxyl + 5'-phospho-(deoxyribonucleotide)m = (deoxyribonucleotide)n+m + AMP + diphosphate.</text>
        <dbReference type="EC" id="6.5.1.1"/>
    </reaction>
</comment>